<sequence length="105" mass="12012">MAEEEEKTYFEAQEIINLVRKLYSQLDSKLEISSWSSSGSNPPYADDIVFYFREKKPIHAAFKDPDTGSGGRVDQPIKPKVITTRDGVTESYVKEELIEYVKIYG</sequence>
<evidence type="ECO:0000313" key="1">
    <source>
        <dbReference type="EMBL" id="EST12221.1"/>
    </source>
</evidence>
<comment type="caution">
    <text evidence="1">The sequence shown here is derived from an EMBL/GenBank/DDBJ whole genome shotgun (WGS) entry which is preliminary data.</text>
</comment>
<gene>
    <name evidence="1" type="ORF">P343_08025</name>
</gene>
<protein>
    <submittedName>
        <fullName evidence="1">Uncharacterized protein</fullName>
    </submittedName>
</protein>
<dbReference type="RefSeq" id="WP_023509873.1">
    <property type="nucleotide sequence ID" value="NZ_AWTC01000006.1"/>
</dbReference>
<dbReference type="EMBL" id="AWTC01000006">
    <property type="protein sequence ID" value="EST12221.1"/>
    <property type="molecule type" value="Genomic_DNA"/>
</dbReference>
<name>V6IZH8_9BACL</name>
<keyword evidence="2" id="KW-1185">Reference proteome</keyword>
<reference evidence="1 2" key="1">
    <citation type="journal article" date="2013" name="Genome Announc.">
        <title>Genome Sequence of Sporolactobacillus laevolacticus DSM442, an Efficient Polymer-Grade D-Lactate Producer from Agricultural Waste Cottonseed as a Nitrogen Source.</title>
        <authorList>
            <person name="Wang H."/>
            <person name="Wang L."/>
            <person name="Ju J."/>
            <person name="Yu B."/>
            <person name="Ma Y."/>
        </authorList>
    </citation>
    <scope>NUCLEOTIDE SEQUENCE [LARGE SCALE GENOMIC DNA]</scope>
    <source>
        <strain evidence="1 2">DSM 442</strain>
    </source>
</reference>
<proteinExistence type="predicted"/>
<dbReference type="AlphaFoldDB" id="V6IZH8"/>
<evidence type="ECO:0000313" key="2">
    <source>
        <dbReference type="Proteomes" id="UP000018296"/>
    </source>
</evidence>
<accession>V6IZH8</accession>
<dbReference type="STRING" id="1395513.P343_08025"/>
<dbReference type="Proteomes" id="UP000018296">
    <property type="component" value="Unassembled WGS sequence"/>
</dbReference>
<organism evidence="1 2">
    <name type="scientific">Sporolactobacillus laevolacticus DSM 442</name>
    <dbReference type="NCBI Taxonomy" id="1395513"/>
    <lineage>
        <taxon>Bacteria</taxon>
        <taxon>Bacillati</taxon>
        <taxon>Bacillota</taxon>
        <taxon>Bacilli</taxon>
        <taxon>Bacillales</taxon>
        <taxon>Sporolactobacillaceae</taxon>
        <taxon>Sporolactobacillus</taxon>
    </lineage>
</organism>
<dbReference type="PATRIC" id="fig|1395513.3.peg.1628"/>